<name>A0ACC1X5E2_MELAZ</name>
<comment type="caution">
    <text evidence="1">The sequence shown here is derived from an EMBL/GenBank/DDBJ whole genome shotgun (WGS) entry which is preliminary data.</text>
</comment>
<evidence type="ECO:0000313" key="1">
    <source>
        <dbReference type="EMBL" id="KAJ4705863.1"/>
    </source>
</evidence>
<sequence length="481" mass="54723">MKIEAIVKRSVADFFYIIYTLYQLRRDLKKNAMISLWLIFVVDLIAVLPVPQLLVIYADPEHFLFAFHFLLILLVLRTIRMFPLFRKMKLKDVEEIIFALAVFFYSFVDASGVFGGLWYFLAVKRETACWEKALKVRPGDYKYLNDLCCKTNSNYNFGIFQEALTSGIADAKTAESLKKSVYCFRWGLQSLSGFGNGLQASTDKEENIFVLSITLVGVLLLVVSIGLVQMIIDNYVTSIRETASKKKEIKHKLDQWKPLERLSDELKKKIKKSLPGKMQKTTDVNLENVLNNLTEELKRKAKQQLFLPLLQQIKVKEFSERRKDLLEELCKCAKPVSYTAREHHVQIGDPVNEMMFVVQGELWTYTTADTTAGPEFLKVGDFCGKELVAWLQNSPSANSLIPTSNRAIQALTKVDAFALTACDLRKAYAEQMSPTPAAEPRLNASGQRQVSETPSRSSGWFNSLKQFLFPPRARSTTAEEA</sequence>
<keyword evidence="2" id="KW-1185">Reference proteome</keyword>
<gene>
    <name evidence="1" type="ORF">OWV82_019596</name>
</gene>
<protein>
    <submittedName>
        <fullName evidence="1">Cyclic nucleotide-gated ion channel 1</fullName>
    </submittedName>
</protein>
<evidence type="ECO:0000313" key="2">
    <source>
        <dbReference type="Proteomes" id="UP001164539"/>
    </source>
</evidence>
<proteinExistence type="predicted"/>
<organism evidence="1 2">
    <name type="scientific">Melia azedarach</name>
    <name type="common">Chinaberry tree</name>
    <dbReference type="NCBI Taxonomy" id="155640"/>
    <lineage>
        <taxon>Eukaryota</taxon>
        <taxon>Viridiplantae</taxon>
        <taxon>Streptophyta</taxon>
        <taxon>Embryophyta</taxon>
        <taxon>Tracheophyta</taxon>
        <taxon>Spermatophyta</taxon>
        <taxon>Magnoliopsida</taxon>
        <taxon>eudicotyledons</taxon>
        <taxon>Gunneridae</taxon>
        <taxon>Pentapetalae</taxon>
        <taxon>rosids</taxon>
        <taxon>malvids</taxon>
        <taxon>Sapindales</taxon>
        <taxon>Meliaceae</taxon>
        <taxon>Melia</taxon>
    </lineage>
</organism>
<reference evidence="1 2" key="1">
    <citation type="journal article" date="2023" name="Science">
        <title>Complex scaffold remodeling in plant triterpene biosynthesis.</title>
        <authorList>
            <person name="De La Pena R."/>
            <person name="Hodgson H."/>
            <person name="Liu J.C."/>
            <person name="Stephenson M.J."/>
            <person name="Martin A.C."/>
            <person name="Owen C."/>
            <person name="Harkess A."/>
            <person name="Leebens-Mack J."/>
            <person name="Jimenez L.E."/>
            <person name="Osbourn A."/>
            <person name="Sattely E.S."/>
        </authorList>
    </citation>
    <scope>NUCLEOTIDE SEQUENCE [LARGE SCALE GENOMIC DNA]</scope>
    <source>
        <strain evidence="2">cv. JPN11</strain>
        <tissue evidence="1">Leaf</tissue>
    </source>
</reference>
<accession>A0ACC1X5E2</accession>
<dbReference type="EMBL" id="CM051404">
    <property type="protein sequence ID" value="KAJ4705863.1"/>
    <property type="molecule type" value="Genomic_DNA"/>
</dbReference>
<dbReference type="Proteomes" id="UP001164539">
    <property type="component" value="Chromosome 11"/>
</dbReference>